<organism evidence="2 3">
    <name type="scientific">Thomasclavelia spiroformis</name>
    <dbReference type="NCBI Taxonomy" id="29348"/>
    <lineage>
        <taxon>Bacteria</taxon>
        <taxon>Bacillati</taxon>
        <taxon>Bacillota</taxon>
        <taxon>Erysipelotrichia</taxon>
        <taxon>Erysipelotrichales</taxon>
        <taxon>Coprobacillaceae</taxon>
        <taxon>Thomasclavelia</taxon>
    </lineage>
</organism>
<dbReference type="InterPro" id="IPR000182">
    <property type="entry name" value="GNAT_dom"/>
</dbReference>
<dbReference type="GO" id="GO:0016747">
    <property type="term" value="F:acyltransferase activity, transferring groups other than amino-acyl groups"/>
    <property type="evidence" value="ECO:0007669"/>
    <property type="project" value="InterPro"/>
</dbReference>
<dbReference type="EMBL" id="NFLB01000011">
    <property type="protein sequence ID" value="OUQ04467.1"/>
    <property type="molecule type" value="Genomic_DNA"/>
</dbReference>
<protein>
    <recommendedName>
        <fullName evidence="1">N-acetyltransferase domain-containing protein</fullName>
    </recommendedName>
</protein>
<evidence type="ECO:0000313" key="2">
    <source>
        <dbReference type="EMBL" id="OUQ04467.1"/>
    </source>
</evidence>
<evidence type="ECO:0000313" key="3">
    <source>
        <dbReference type="Proteomes" id="UP000196258"/>
    </source>
</evidence>
<name>A0A1Y4QCK2_9FIRM</name>
<comment type="caution">
    <text evidence="2">The sequence shown here is derived from an EMBL/GenBank/DDBJ whole genome shotgun (WGS) entry which is preliminary data.</text>
</comment>
<dbReference type="RefSeq" id="WP_087257269.1">
    <property type="nucleotide sequence ID" value="NZ_CAUFBS010000006.1"/>
</dbReference>
<reference evidence="3" key="1">
    <citation type="submission" date="2017-04" db="EMBL/GenBank/DDBJ databases">
        <title>Function of individual gut microbiota members based on whole genome sequencing of pure cultures obtained from chicken caecum.</title>
        <authorList>
            <person name="Medvecky M."/>
            <person name="Cejkova D."/>
            <person name="Polansky O."/>
            <person name="Karasova D."/>
            <person name="Kubasova T."/>
            <person name="Cizek A."/>
            <person name="Rychlik I."/>
        </authorList>
    </citation>
    <scope>NUCLEOTIDE SEQUENCE [LARGE SCALE GENOMIC DNA]</scope>
    <source>
        <strain evidence="3">An149</strain>
    </source>
</reference>
<dbReference type="AlphaFoldDB" id="A0A1Y4QCK2"/>
<gene>
    <name evidence="2" type="ORF">B5E91_09960</name>
</gene>
<accession>A0A1Y4QCK2</accession>
<dbReference type="InterPro" id="IPR016181">
    <property type="entry name" value="Acyl_CoA_acyltransferase"/>
</dbReference>
<feature type="domain" description="N-acetyltransferase" evidence="1">
    <location>
        <begin position="104"/>
        <end position="224"/>
    </location>
</feature>
<evidence type="ECO:0000259" key="1">
    <source>
        <dbReference type="PROSITE" id="PS51186"/>
    </source>
</evidence>
<dbReference type="CDD" id="cd04301">
    <property type="entry name" value="NAT_SF"/>
    <property type="match status" value="1"/>
</dbReference>
<dbReference type="Gene3D" id="3.40.630.30">
    <property type="match status" value="1"/>
</dbReference>
<sequence>MKILEKLNEDYLNNVDFIYIYKHGAKVIKFDLRLWVFYFNDVYFIKGEQRAIIDFLNTLSGNLKFVIHNSSYDQLLKEKFNLEPKIIAYQYSYLKKYVTISTEIKIKPIGIEYLNFIEQNYLAPVDHQYLQKRLDANVFVGAFIGDQIVGFAGIHDEGTIGFVEVLKKYRRMKIGTALETYLIDRLLKAKEDIYLQVETNNDVSMKFHEKLGFLRGNDIISWYL</sequence>
<proteinExistence type="predicted"/>
<dbReference type="Pfam" id="PF00583">
    <property type="entry name" value="Acetyltransf_1"/>
    <property type="match status" value="1"/>
</dbReference>
<dbReference type="PROSITE" id="PS51186">
    <property type="entry name" value="GNAT"/>
    <property type="match status" value="1"/>
</dbReference>
<dbReference type="SUPFAM" id="SSF55729">
    <property type="entry name" value="Acyl-CoA N-acyltransferases (Nat)"/>
    <property type="match status" value="1"/>
</dbReference>
<dbReference type="Proteomes" id="UP000196258">
    <property type="component" value="Unassembled WGS sequence"/>
</dbReference>